<gene>
    <name evidence="1" type="ORF">OSIN01602_LOCUS17264</name>
</gene>
<protein>
    <submittedName>
        <fullName evidence="1">Uncharacterized protein</fullName>
    </submittedName>
</protein>
<dbReference type="EMBL" id="HBGO01030069">
    <property type="protein sequence ID" value="CAD9354034.1"/>
    <property type="molecule type" value="Transcribed_RNA"/>
</dbReference>
<organism evidence="1">
    <name type="scientific">Trieres chinensis</name>
    <name type="common">Marine centric diatom</name>
    <name type="synonym">Odontella sinensis</name>
    <dbReference type="NCBI Taxonomy" id="1514140"/>
    <lineage>
        <taxon>Eukaryota</taxon>
        <taxon>Sar</taxon>
        <taxon>Stramenopiles</taxon>
        <taxon>Ochrophyta</taxon>
        <taxon>Bacillariophyta</taxon>
        <taxon>Mediophyceae</taxon>
        <taxon>Biddulphiophycidae</taxon>
        <taxon>Eupodiscales</taxon>
        <taxon>Parodontellaceae</taxon>
        <taxon>Trieres</taxon>
    </lineage>
</organism>
<sequence length="146" mass="15825">MKTISTTGVPQVICLVVTPVQLREQRLIPPKDMKLPIFPHWTKNLRVSVEDGVGDIPPCGVEFPKKWGSAALRAVFGNPCPLPKCSSSSIPGTINSVYGNSLVQFEACADSAAERRQVSASSWLARDIIFPLPPGFASGYTGTNRW</sequence>
<accession>A0A7S2A080</accession>
<dbReference type="AlphaFoldDB" id="A0A7S2A080"/>
<proteinExistence type="predicted"/>
<reference evidence="1" key="1">
    <citation type="submission" date="2021-01" db="EMBL/GenBank/DDBJ databases">
        <authorList>
            <person name="Corre E."/>
            <person name="Pelletier E."/>
            <person name="Niang G."/>
            <person name="Scheremetjew M."/>
            <person name="Finn R."/>
            <person name="Kale V."/>
            <person name="Holt S."/>
            <person name="Cochrane G."/>
            <person name="Meng A."/>
            <person name="Brown T."/>
            <person name="Cohen L."/>
        </authorList>
    </citation>
    <scope>NUCLEOTIDE SEQUENCE</scope>
    <source>
        <strain evidence="1">Grunow 1884</strain>
    </source>
</reference>
<name>A0A7S2A080_TRICV</name>
<evidence type="ECO:0000313" key="1">
    <source>
        <dbReference type="EMBL" id="CAD9354034.1"/>
    </source>
</evidence>